<protein>
    <submittedName>
        <fullName evidence="2">Uncharacterized protein</fullName>
    </submittedName>
</protein>
<name>A0A815V8P9_9BILA</name>
<dbReference type="EMBL" id="CAJNOG010003455">
    <property type="protein sequence ID" value="CAF1531517.1"/>
    <property type="molecule type" value="Genomic_DNA"/>
</dbReference>
<dbReference type="Proteomes" id="UP000663868">
    <property type="component" value="Unassembled WGS sequence"/>
</dbReference>
<gene>
    <name evidence="1" type="ORF">IZO911_LOCUS34668</name>
    <name evidence="2" type="ORF">JYZ213_LOCUS45168</name>
    <name evidence="3" type="ORF">KXQ929_LOCUS17057</name>
</gene>
<reference evidence="2" key="1">
    <citation type="submission" date="2021-02" db="EMBL/GenBank/DDBJ databases">
        <authorList>
            <person name="Nowell W R."/>
        </authorList>
    </citation>
    <scope>NUCLEOTIDE SEQUENCE</scope>
</reference>
<evidence type="ECO:0000313" key="4">
    <source>
        <dbReference type="Proteomes" id="UP000663845"/>
    </source>
</evidence>
<evidence type="ECO:0000313" key="1">
    <source>
        <dbReference type="EMBL" id="CAF1312157.1"/>
    </source>
</evidence>
<dbReference type="EMBL" id="CAJNOE010000696">
    <property type="protein sequence ID" value="CAF1312157.1"/>
    <property type="molecule type" value="Genomic_DNA"/>
</dbReference>
<dbReference type="Proteomes" id="UP000663860">
    <property type="component" value="Unassembled WGS sequence"/>
</dbReference>
<dbReference type="EMBL" id="CAJOBB010001057">
    <property type="protein sequence ID" value="CAF3801302.1"/>
    <property type="molecule type" value="Genomic_DNA"/>
</dbReference>
<organism evidence="2 4">
    <name type="scientific">Adineta steineri</name>
    <dbReference type="NCBI Taxonomy" id="433720"/>
    <lineage>
        <taxon>Eukaryota</taxon>
        <taxon>Metazoa</taxon>
        <taxon>Spiralia</taxon>
        <taxon>Gnathifera</taxon>
        <taxon>Rotifera</taxon>
        <taxon>Eurotatoria</taxon>
        <taxon>Bdelloidea</taxon>
        <taxon>Adinetida</taxon>
        <taxon>Adinetidae</taxon>
        <taxon>Adineta</taxon>
    </lineage>
</organism>
<proteinExistence type="predicted"/>
<dbReference type="Proteomes" id="UP000663845">
    <property type="component" value="Unassembled WGS sequence"/>
</dbReference>
<evidence type="ECO:0000313" key="3">
    <source>
        <dbReference type="EMBL" id="CAF3801302.1"/>
    </source>
</evidence>
<dbReference type="AlphaFoldDB" id="A0A815V8P9"/>
<accession>A0A815V8P9</accession>
<comment type="caution">
    <text evidence="2">The sequence shown here is derived from an EMBL/GenBank/DDBJ whole genome shotgun (WGS) entry which is preliminary data.</text>
</comment>
<sequence length="148" mass="16510">MVDLSTAIPVATEPITTGSIEIPSYNEGESGVFTTANTKAAKSWSSVTVSWEPSKKDLVLVIETPFTARQQPFLVAMVISEELRDLHFFQLVDGEEVEGNVKDMSEREKLIRMDSDSNYQVILKVSNTSTTSADRIYFVYHVGELNKD</sequence>
<evidence type="ECO:0000313" key="2">
    <source>
        <dbReference type="EMBL" id="CAF1531517.1"/>
    </source>
</evidence>